<protein>
    <submittedName>
        <fullName evidence="1">Uncharacterized protein</fullName>
    </submittedName>
</protein>
<organism evidence="1">
    <name type="scientific">Salix viminalis</name>
    <name type="common">Common osier</name>
    <name type="synonym">Basket willow</name>
    <dbReference type="NCBI Taxonomy" id="40686"/>
    <lineage>
        <taxon>Eukaryota</taxon>
        <taxon>Viridiplantae</taxon>
        <taxon>Streptophyta</taxon>
        <taxon>Embryophyta</taxon>
        <taxon>Tracheophyta</taxon>
        <taxon>Spermatophyta</taxon>
        <taxon>Magnoliopsida</taxon>
        <taxon>eudicotyledons</taxon>
        <taxon>Gunneridae</taxon>
        <taxon>Pentapetalae</taxon>
        <taxon>rosids</taxon>
        <taxon>fabids</taxon>
        <taxon>Malpighiales</taxon>
        <taxon>Salicaceae</taxon>
        <taxon>Saliceae</taxon>
        <taxon>Salix</taxon>
    </lineage>
</organism>
<dbReference type="AlphaFoldDB" id="A0A6N2KGN3"/>
<accession>A0A6N2KGN3</accession>
<evidence type="ECO:0000313" key="1">
    <source>
        <dbReference type="EMBL" id="VFU26887.1"/>
    </source>
</evidence>
<reference evidence="1" key="1">
    <citation type="submission" date="2019-03" db="EMBL/GenBank/DDBJ databases">
        <authorList>
            <person name="Mank J."/>
            <person name="Almeida P."/>
        </authorList>
    </citation>
    <scope>NUCLEOTIDE SEQUENCE</scope>
    <source>
        <strain evidence="1">78183</strain>
    </source>
</reference>
<name>A0A6N2KGN3_SALVM</name>
<dbReference type="EMBL" id="CAADRP010000335">
    <property type="protein sequence ID" value="VFU26887.1"/>
    <property type="molecule type" value="Genomic_DNA"/>
</dbReference>
<proteinExistence type="predicted"/>
<gene>
    <name evidence="1" type="ORF">SVIM_LOCUS76710</name>
</gene>
<sequence>MRRVLFHGALKEEKSSCDLIPRSSYRNKPFTRNGKVRTLMGRSLHCLFLASKRKLASKSAMEALVRVPQILARVPQHLLPLSFWDGPGGAALQTSLFFFSFCMKRSLIVIELGRCSVRSLSVRPVALHLVDH</sequence>